<dbReference type="InterPro" id="IPR022409">
    <property type="entry name" value="PKD/Chitinase_dom"/>
</dbReference>
<gene>
    <name evidence="7" type="ORF">KUTeg_008382</name>
</gene>
<keyword evidence="4" id="KW-1133">Transmembrane helix</keyword>
<evidence type="ECO:0000256" key="1">
    <source>
        <dbReference type="ARBA" id="ARBA00004141"/>
    </source>
</evidence>
<dbReference type="EMBL" id="JARBDR010000342">
    <property type="protein sequence ID" value="KAJ8313821.1"/>
    <property type="molecule type" value="Genomic_DNA"/>
</dbReference>
<reference evidence="7 8" key="1">
    <citation type="submission" date="2022-12" db="EMBL/GenBank/DDBJ databases">
        <title>Chromosome-level genome of Tegillarca granosa.</title>
        <authorList>
            <person name="Kim J."/>
        </authorList>
    </citation>
    <scope>NUCLEOTIDE SEQUENCE [LARGE SCALE GENOMIC DNA]</scope>
    <source>
        <strain evidence="7">Teg-2019</strain>
        <tissue evidence="7">Adductor muscle</tissue>
    </source>
</reference>
<organism evidence="7 8">
    <name type="scientific">Tegillarca granosa</name>
    <name type="common">Malaysian cockle</name>
    <name type="synonym">Anadara granosa</name>
    <dbReference type="NCBI Taxonomy" id="220873"/>
    <lineage>
        <taxon>Eukaryota</taxon>
        <taxon>Metazoa</taxon>
        <taxon>Spiralia</taxon>
        <taxon>Lophotrochozoa</taxon>
        <taxon>Mollusca</taxon>
        <taxon>Bivalvia</taxon>
        <taxon>Autobranchia</taxon>
        <taxon>Pteriomorphia</taxon>
        <taxon>Arcoida</taxon>
        <taxon>Arcoidea</taxon>
        <taxon>Arcidae</taxon>
        <taxon>Tegillarca</taxon>
    </lineage>
</organism>
<evidence type="ECO:0000256" key="2">
    <source>
        <dbReference type="ARBA" id="ARBA00022692"/>
    </source>
</evidence>
<evidence type="ECO:0000256" key="4">
    <source>
        <dbReference type="ARBA" id="ARBA00022989"/>
    </source>
</evidence>
<dbReference type="PROSITE" id="PS50093">
    <property type="entry name" value="PKD"/>
    <property type="match status" value="1"/>
</dbReference>
<keyword evidence="5" id="KW-0472">Membrane</keyword>
<dbReference type="SUPFAM" id="SSF49299">
    <property type="entry name" value="PKD domain"/>
    <property type="match status" value="3"/>
</dbReference>
<evidence type="ECO:0000259" key="6">
    <source>
        <dbReference type="PROSITE" id="PS50093"/>
    </source>
</evidence>
<name>A0ABQ9F904_TEGGR</name>
<sequence>MRCVMSSFTSWACFNQTLHLFQEYVITEEGMYRVRIEVVNQHGLLSKNLVLILKILIVLPVKIGPVRGDHVGPKTAVLFVIERKLRDLKVYIEGDSPYIVEPHQAIRFFVVMEITNRYGASLQVEFGDGDIHSADLEDTNSTSMALNCQQGQMMVVASYGLGCLLKVDFLHSYSDQGTFQPIITIEQRNQTLISRLNDVIMVIHRLQRAVIQSDRTIAINRPANFTLQFTHRPINITVLWIISNNHNYEIADFMTFDLDLSYTFTEPGIYFVKSIASNVISNDTAVTSLFVQIPISNLHISCGENIILQTGEEIQCVAEIENGSDPKFVWTFYKGHHFYPLSVSKNASSVIQYKFNLPGTYNISVKAYNNVSRSLAYIDHVITVLDPVNCVSIRSWGPTKVSEKAVFEIITCQGSDIQLHFDFGLGRRSYGRPYQKENAYYIGNRHGIYNVTVYAFNAVSEMSDTTQVLVQRDIELLEIDIYGESIVGKPTVFYVKNEGQIVIRDDVTFLWEFSDNTRVFSSLPIIAKTFTAAGSYNVDLSAANLVAAFENASLKFDIRERRRNEWIVIHDIVVAVNQSVEFVLQKK</sequence>
<evidence type="ECO:0000313" key="8">
    <source>
        <dbReference type="Proteomes" id="UP001217089"/>
    </source>
</evidence>
<dbReference type="InterPro" id="IPR000601">
    <property type="entry name" value="PKD_dom"/>
</dbReference>
<comment type="caution">
    <text evidence="7">The sequence shown here is derived from an EMBL/GenBank/DDBJ whole genome shotgun (WGS) entry which is preliminary data.</text>
</comment>
<keyword evidence="8" id="KW-1185">Reference proteome</keyword>
<dbReference type="PANTHER" id="PTHR46730">
    <property type="entry name" value="POLYCYSTIN-1"/>
    <property type="match status" value="1"/>
</dbReference>
<dbReference type="PANTHER" id="PTHR46730:SF4">
    <property type="entry name" value="POLYCYSTIC KIDNEY DISEASE PROTEIN 1-LIKE 1"/>
    <property type="match status" value="1"/>
</dbReference>
<accession>A0ABQ9F904</accession>
<evidence type="ECO:0000256" key="3">
    <source>
        <dbReference type="ARBA" id="ARBA00022737"/>
    </source>
</evidence>
<protein>
    <recommendedName>
        <fullName evidence="6">PKD domain-containing protein</fullName>
    </recommendedName>
</protein>
<dbReference type="Pfam" id="PF00801">
    <property type="entry name" value="PKD"/>
    <property type="match status" value="2"/>
</dbReference>
<keyword evidence="3" id="KW-0677">Repeat</keyword>
<comment type="subcellular location">
    <subcellularLocation>
        <location evidence="1">Membrane</location>
        <topology evidence="1">Multi-pass membrane protein</topology>
    </subcellularLocation>
</comment>
<dbReference type="Proteomes" id="UP001217089">
    <property type="component" value="Unassembled WGS sequence"/>
</dbReference>
<dbReference type="SMART" id="SM00089">
    <property type="entry name" value="PKD"/>
    <property type="match status" value="4"/>
</dbReference>
<dbReference type="CDD" id="cd00146">
    <property type="entry name" value="PKD"/>
    <property type="match status" value="1"/>
</dbReference>
<proteinExistence type="predicted"/>
<keyword evidence="2" id="KW-0812">Transmembrane</keyword>
<dbReference type="InterPro" id="IPR035986">
    <property type="entry name" value="PKD_dom_sf"/>
</dbReference>
<evidence type="ECO:0000313" key="7">
    <source>
        <dbReference type="EMBL" id="KAJ8313821.1"/>
    </source>
</evidence>
<evidence type="ECO:0000256" key="5">
    <source>
        <dbReference type="ARBA" id="ARBA00023136"/>
    </source>
</evidence>
<feature type="domain" description="PKD" evidence="6">
    <location>
        <begin position="505"/>
        <end position="553"/>
    </location>
</feature>